<proteinExistence type="predicted"/>
<evidence type="ECO:0000313" key="3">
    <source>
        <dbReference type="Proteomes" id="UP000824782"/>
    </source>
</evidence>
<keyword evidence="3" id="KW-1185">Reference proteome</keyword>
<protein>
    <submittedName>
        <fullName evidence="2">Uncharacterized protein</fullName>
    </submittedName>
</protein>
<name>A0AAV7D8N8_ENGPU</name>
<dbReference type="EMBL" id="WNYA01000001">
    <property type="protein sequence ID" value="KAG8593523.1"/>
    <property type="molecule type" value="Genomic_DNA"/>
</dbReference>
<dbReference type="AlphaFoldDB" id="A0AAV7D8N8"/>
<reference evidence="2" key="1">
    <citation type="thesis" date="2020" institute="ProQuest LLC" country="789 East Eisenhower Parkway, Ann Arbor, MI, USA">
        <title>Comparative Genomics and Chromosome Evolution.</title>
        <authorList>
            <person name="Mudd A.B."/>
        </authorList>
    </citation>
    <scope>NUCLEOTIDE SEQUENCE</scope>
    <source>
        <strain evidence="2">237g6f4</strain>
        <tissue evidence="2">Blood</tissue>
    </source>
</reference>
<evidence type="ECO:0000313" key="2">
    <source>
        <dbReference type="EMBL" id="KAG8593523.1"/>
    </source>
</evidence>
<accession>A0AAV7D8N8</accession>
<comment type="caution">
    <text evidence="2">The sequence shown here is derived from an EMBL/GenBank/DDBJ whole genome shotgun (WGS) entry which is preliminary data.</text>
</comment>
<sequence length="156" mass="18188">MKRHCELPDQNPKMGSGLLRSDSGIPKLHKSNTGKQHYVKDKFFISQVGNTTFQLSRCSHFQVMKAVVQEVHGHTLVWWRHDSELCHFDIAIWMRYCVQHRRDLTVTLRQHYCRSQYCSREIHSCRSAAILDVGAYIRPVNGSRRAPISCDIQSEY</sequence>
<organism evidence="2 3">
    <name type="scientific">Engystomops pustulosus</name>
    <name type="common">Tungara frog</name>
    <name type="synonym">Physalaemus pustulosus</name>
    <dbReference type="NCBI Taxonomy" id="76066"/>
    <lineage>
        <taxon>Eukaryota</taxon>
        <taxon>Metazoa</taxon>
        <taxon>Chordata</taxon>
        <taxon>Craniata</taxon>
        <taxon>Vertebrata</taxon>
        <taxon>Euteleostomi</taxon>
        <taxon>Amphibia</taxon>
        <taxon>Batrachia</taxon>
        <taxon>Anura</taxon>
        <taxon>Neobatrachia</taxon>
        <taxon>Hyloidea</taxon>
        <taxon>Leptodactylidae</taxon>
        <taxon>Leiuperinae</taxon>
        <taxon>Engystomops</taxon>
    </lineage>
</organism>
<gene>
    <name evidence="2" type="ORF">GDO81_000861</name>
</gene>
<evidence type="ECO:0000256" key="1">
    <source>
        <dbReference type="SAM" id="MobiDB-lite"/>
    </source>
</evidence>
<feature type="region of interest" description="Disordered" evidence="1">
    <location>
        <begin position="1"/>
        <end position="21"/>
    </location>
</feature>
<dbReference type="Proteomes" id="UP000824782">
    <property type="component" value="Unassembled WGS sequence"/>
</dbReference>